<proteinExistence type="predicted"/>
<accession>A0ABY7EXT1</accession>
<feature type="domain" description="DZIP3-like HEPN" evidence="2">
    <location>
        <begin position="51"/>
        <end position="159"/>
    </location>
</feature>
<evidence type="ECO:0000256" key="1">
    <source>
        <dbReference type="SAM" id="MobiDB-lite"/>
    </source>
</evidence>
<evidence type="ECO:0000259" key="2">
    <source>
        <dbReference type="Pfam" id="PF18738"/>
    </source>
</evidence>
<dbReference type="InterPro" id="IPR041249">
    <property type="entry name" value="HEPN_DZIP3"/>
</dbReference>
<keyword evidence="4" id="KW-1185">Reference proteome</keyword>
<dbReference type="Pfam" id="PF18738">
    <property type="entry name" value="HEPN_DZIP3"/>
    <property type="match status" value="1"/>
</dbReference>
<name>A0ABY7EXT1_MYAAR</name>
<gene>
    <name evidence="3" type="ORF">MAR_026161</name>
</gene>
<protein>
    <recommendedName>
        <fullName evidence="2">DZIP3-like HEPN domain-containing protein</fullName>
    </recommendedName>
</protein>
<feature type="compositionally biased region" description="Polar residues" evidence="1">
    <location>
        <begin position="215"/>
        <end position="226"/>
    </location>
</feature>
<feature type="region of interest" description="Disordered" evidence="1">
    <location>
        <begin position="212"/>
        <end position="238"/>
    </location>
</feature>
<dbReference type="InterPro" id="IPR009003">
    <property type="entry name" value="Peptidase_S1_PA"/>
</dbReference>
<evidence type="ECO:0000313" key="3">
    <source>
        <dbReference type="EMBL" id="WAR11981.1"/>
    </source>
</evidence>
<sequence>MAALTPEVTDLNFIRIISLFSEIGKDCLLKAFYSFVQKGNVQSYFQSDKIQNRIDDLLKSGILVGDQYDKLKDENIKPHEFDLAMLFVLLRYVIEEVPAPVKGWNILPSVGDNSLGACLLKVQRIRNEVVHNLNVKLGIEELEEKWDDLAHYLRVIIESVCGREDSKKVSKRIRELKNTSKEDLSRNLTQNVDQVFLWSASDFSRLQSKLAEGQIRSNSETQQSQKDGLDEPDAKRIDPVGLQSEVENIAKEFQAISVDELSTQTNNLPSTSTDSSHVVQKLNDMTRKVNDIYTWVQEMMLRLHAQAPQPVPMSRQCEDNSLPGFGSHSVGTTSSLPSLSSVQGSSGTIVTNMAQPYSINVMGGKLNTAPGSYISIRNNFHCWDLNEKKDPDKKGVEDFSNLSLENTYVSFTDSPLEQGIRYQLESYGYRDTEHDLAVLQIRNPDDHLPPPMLLRKEGIDPLFLNFISIIGFGHPEQNRTNKKNFEYKCQLVTPNSNEMRSALVWLKNYEHIFKKDLYVQGKDPKYVELGYGNYDADFKILFHCFMEHGSSGSPIIRICPSALNTAASVEVVGVVTHGIPAFFFDLSTNGRILVPHNKRFEAGSRMEHIFKQLHSTNYTLAAELFNLPDVRESDFHPINRSRETAV</sequence>
<feature type="compositionally biased region" description="Basic and acidic residues" evidence="1">
    <location>
        <begin position="227"/>
        <end position="238"/>
    </location>
</feature>
<dbReference type="Proteomes" id="UP001164746">
    <property type="component" value="Chromosome 8"/>
</dbReference>
<reference evidence="3" key="1">
    <citation type="submission" date="2022-11" db="EMBL/GenBank/DDBJ databases">
        <title>Centuries of genome instability and evolution in soft-shell clam transmissible cancer (bioRxiv).</title>
        <authorList>
            <person name="Hart S.F.M."/>
            <person name="Yonemitsu M.A."/>
            <person name="Giersch R.M."/>
            <person name="Beal B.F."/>
            <person name="Arriagada G."/>
            <person name="Davis B.W."/>
            <person name="Ostrander E.A."/>
            <person name="Goff S.P."/>
            <person name="Metzger M.J."/>
        </authorList>
    </citation>
    <scope>NUCLEOTIDE SEQUENCE</scope>
    <source>
        <strain evidence="3">MELC-2E11</strain>
        <tissue evidence="3">Siphon/mantle</tissue>
    </source>
</reference>
<dbReference type="SUPFAM" id="SSF50494">
    <property type="entry name" value="Trypsin-like serine proteases"/>
    <property type="match status" value="1"/>
</dbReference>
<evidence type="ECO:0000313" key="4">
    <source>
        <dbReference type="Proteomes" id="UP001164746"/>
    </source>
</evidence>
<dbReference type="EMBL" id="CP111019">
    <property type="protein sequence ID" value="WAR11981.1"/>
    <property type="molecule type" value="Genomic_DNA"/>
</dbReference>
<organism evidence="3 4">
    <name type="scientific">Mya arenaria</name>
    <name type="common">Soft-shell clam</name>
    <dbReference type="NCBI Taxonomy" id="6604"/>
    <lineage>
        <taxon>Eukaryota</taxon>
        <taxon>Metazoa</taxon>
        <taxon>Spiralia</taxon>
        <taxon>Lophotrochozoa</taxon>
        <taxon>Mollusca</taxon>
        <taxon>Bivalvia</taxon>
        <taxon>Autobranchia</taxon>
        <taxon>Heteroconchia</taxon>
        <taxon>Euheterodonta</taxon>
        <taxon>Imparidentia</taxon>
        <taxon>Neoheterodontei</taxon>
        <taxon>Myida</taxon>
        <taxon>Myoidea</taxon>
        <taxon>Myidae</taxon>
        <taxon>Mya</taxon>
    </lineage>
</organism>